<dbReference type="Pfam" id="PF08448">
    <property type="entry name" value="PAS_4"/>
    <property type="match status" value="1"/>
</dbReference>
<evidence type="ECO:0000259" key="3">
    <source>
        <dbReference type="PROSITE" id="PS50887"/>
    </source>
</evidence>
<proteinExistence type="predicted"/>
<dbReference type="SMART" id="SM00052">
    <property type="entry name" value="EAL"/>
    <property type="match status" value="1"/>
</dbReference>
<feature type="domain" description="EAL" evidence="2">
    <location>
        <begin position="266"/>
        <end position="521"/>
    </location>
</feature>
<dbReference type="InterPro" id="IPR000700">
    <property type="entry name" value="PAS-assoc_C"/>
</dbReference>
<dbReference type="AlphaFoldDB" id="A0A6J6IDG4"/>
<dbReference type="InterPro" id="IPR052155">
    <property type="entry name" value="Biofilm_reg_signaling"/>
</dbReference>
<dbReference type="CDD" id="cd00130">
    <property type="entry name" value="PAS"/>
    <property type="match status" value="1"/>
</dbReference>
<organism evidence="4">
    <name type="scientific">freshwater metagenome</name>
    <dbReference type="NCBI Taxonomy" id="449393"/>
    <lineage>
        <taxon>unclassified sequences</taxon>
        <taxon>metagenomes</taxon>
        <taxon>ecological metagenomes</taxon>
    </lineage>
</organism>
<dbReference type="Pfam" id="PF00563">
    <property type="entry name" value="EAL"/>
    <property type="match status" value="1"/>
</dbReference>
<dbReference type="Pfam" id="PF00990">
    <property type="entry name" value="GGDEF"/>
    <property type="match status" value="1"/>
</dbReference>
<protein>
    <submittedName>
        <fullName evidence="4">Unannotated protein</fullName>
    </submittedName>
</protein>
<dbReference type="SUPFAM" id="SSF141868">
    <property type="entry name" value="EAL domain-like"/>
    <property type="match status" value="1"/>
</dbReference>
<feature type="domain" description="PAC" evidence="1">
    <location>
        <begin position="42"/>
        <end position="92"/>
    </location>
</feature>
<gene>
    <name evidence="4" type="ORF">UFOPK1939_00434</name>
</gene>
<feature type="domain" description="GGDEF" evidence="3">
    <location>
        <begin position="124"/>
        <end position="257"/>
    </location>
</feature>
<dbReference type="CDD" id="cd01948">
    <property type="entry name" value="EAL"/>
    <property type="match status" value="1"/>
</dbReference>
<name>A0A6J6IDG4_9ZZZZ</name>
<dbReference type="PANTHER" id="PTHR44757">
    <property type="entry name" value="DIGUANYLATE CYCLASE DGCP"/>
    <property type="match status" value="1"/>
</dbReference>
<dbReference type="NCBIfam" id="TIGR00254">
    <property type="entry name" value="GGDEF"/>
    <property type="match status" value="1"/>
</dbReference>
<dbReference type="SUPFAM" id="SSF55073">
    <property type="entry name" value="Nucleotide cyclase"/>
    <property type="match status" value="1"/>
</dbReference>
<dbReference type="Gene3D" id="3.30.450.20">
    <property type="entry name" value="PAS domain"/>
    <property type="match status" value="1"/>
</dbReference>
<dbReference type="InterPro" id="IPR001633">
    <property type="entry name" value="EAL_dom"/>
</dbReference>
<dbReference type="Gene3D" id="3.30.70.270">
    <property type="match status" value="1"/>
</dbReference>
<dbReference type="SMART" id="SM00267">
    <property type="entry name" value="GGDEF"/>
    <property type="match status" value="1"/>
</dbReference>
<evidence type="ECO:0000313" key="4">
    <source>
        <dbReference type="EMBL" id="CAB4619118.1"/>
    </source>
</evidence>
<accession>A0A6J6IDG4</accession>
<dbReference type="CDD" id="cd01949">
    <property type="entry name" value="GGDEF"/>
    <property type="match status" value="1"/>
</dbReference>
<dbReference type="PROSITE" id="PS50883">
    <property type="entry name" value="EAL"/>
    <property type="match status" value="1"/>
</dbReference>
<sequence>MARLIGPTAHSLTGTSWMDLVHTEDQALVERALTNSESTRSSRTEVRLVTDTNEERFVEMTATRYEDETGTGFTVSCHDYTRRHELEQQLKHQAFHDALTGLANRTLLQERLRQAITHSRRNGKEFAVMFIDLDDFKNVNDSLGHAVGDSLLRTVARRLRSTLRSNDIPARLGGDEFAVLLEEVDDPREVELVAARVVEALAQPIRIGGSELLVGASVGVAYGSSATKDIEDVMRNADLALYDAKGSGKNRYAIFQPEMHEFAVSKMQLTADMRRGIARNEFVVHFQPWKDLSDNTIIGIEALARWNHPTKGVLSPAHFISLAEETGLIIPLGREILESALIEAGQWQENIGHEFLVSVNLSGRQLLDSCIVDDVKFALSISGVPAHCLVLEITESVLLPGESVMADRLRELAELGVRLYIDDFGTGYSSLSYLRQLPVSGIKLAREFVATLPGDDNETGLVRAIYDLSQTLNLDDVVAEGIETEEQRSALLDLGFKIGQGYLLARPMGAEQMREMFDQERRALQELS</sequence>
<dbReference type="FunFam" id="3.30.70.270:FF:000001">
    <property type="entry name" value="Diguanylate cyclase domain protein"/>
    <property type="match status" value="1"/>
</dbReference>
<dbReference type="PANTHER" id="PTHR44757:SF2">
    <property type="entry name" value="BIOFILM ARCHITECTURE MAINTENANCE PROTEIN MBAA"/>
    <property type="match status" value="1"/>
</dbReference>
<dbReference type="InterPro" id="IPR000014">
    <property type="entry name" value="PAS"/>
</dbReference>
<dbReference type="InterPro" id="IPR035919">
    <property type="entry name" value="EAL_sf"/>
</dbReference>
<dbReference type="InterPro" id="IPR035965">
    <property type="entry name" value="PAS-like_dom_sf"/>
</dbReference>
<dbReference type="InterPro" id="IPR043128">
    <property type="entry name" value="Rev_trsase/Diguanyl_cyclase"/>
</dbReference>
<dbReference type="PROSITE" id="PS50113">
    <property type="entry name" value="PAC"/>
    <property type="match status" value="1"/>
</dbReference>
<dbReference type="InterPro" id="IPR013656">
    <property type="entry name" value="PAS_4"/>
</dbReference>
<evidence type="ECO:0000259" key="1">
    <source>
        <dbReference type="PROSITE" id="PS50113"/>
    </source>
</evidence>
<dbReference type="NCBIfam" id="TIGR00229">
    <property type="entry name" value="sensory_box"/>
    <property type="match status" value="1"/>
</dbReference>
<dbReference type="PROSITE" id="PS50887">
    <property type="entry name" value="GGDEF"/>
    <property type="match status" value="1"/>
</dbReference>
<reference evidence="4" key="1">
    <citation type="submission" date="2020-05" db="EMBL/GenBank/DDBJ databases">
        <authorList>
            <person name="Chiriac C."/>
            <person name="Salcher M."/>
            <person name="Ghai R."/>
            <person name="Kavagutti S V."/>
        </authorList>
    </citation>
    <scope>NUCLEOTIDE SEQUENCE</scope>
</reference>
<dbReference type="SUPFAM" id="SSF55785">
    <property type="entry name" value="PYP-like sensor domain (PAS domain)"/>
    <property type="match status" value="1"/>
</dbReference>
<dbReference type="InterPro" id="IPR029787">
    <property type="entry name" value="Nucleotide_cyclase"/>
</dbReference>
<dbReference type="EMBL" id="CAEZVF010000044">
    <property type="protein sequence ID" value="CAB4619118.1"/>
    <property type="molecule type" value="Genomic_DNA"/>
</dbReference>
<dbReference type="Gene3D" id="3.20.20.450">
    <property type="entry name" value="EAL domain"/>
    <property type="match status" value="1"/>
</dbReference>
<evidence type="ECO:0000259" key="2">
    <source>
        <dbReference type="PROSITE" id="PS50883"/>
    </source>
</evidence>
<dbReference type="InterPro" id="IPR000160">
    <property type="entry name" value="GGDEF_dom"/>
</dbReference>